<dbReference type="Pfam" id="PF04577">
    <property type="entry name" value="Glyco_transf_61"/>
    <property type="match status" value="1"/>
</dbReference>
<sequence length="343" mass="38395">MQFFPLSATPAKDLILDRNVFFEAEGVFRTIPSRMMLTAPHGLVIADGGIVFRKQQRIVADGGKVWLLGEGEVPVPDRLLRPIEDRVSHENAIVLGFHNRIYENIGHFIADQLPVLNWDQKLWDAGFRRIVVCLVRLEMLQDRIRELIATFSKLPFEVVFEPLAGRIRLKHAFIPQAVSRHPMGKSRALPDLIRRASLGAGSTAPTARAIYVSRLDASDRRPFDEPDLARAFEDRGFRTVRASELNVEDAARVFGAADIVVGPLGAALGHMIYCRPGTRVLFFTPENANGGWFHTLGELFGLETLTYYTPTIETGPKIRFSLDFPVDRERLFAAVDAFSKGMG</sequence>
<accession>A0A4S3MLN0</accession>
<keyword evidence="2" id="KW-0808">Transferase</keyword>
<comment type="caution">
    <text evidence="2">The sequence shown here is derived from an EMBL/GenBank/DDBJ whole genome shotgun (WGS) entry which is preliminary data.</text>
</comment>
<gene>
    <name evidence="2" type="ORF">E7811_13470</name>
</gene>
<organism evidence="2 3">
    <name type="scientific">Aliigemmobacter aestuarii</name>
    <dbReference type="NCBI Taxonomy" id="1445661"/>
    <lineage>
        <taxon>Bacteria</taxon>
        <taxon>Pseudomonadati</taxon>
        <taxon>Pseudomonadota</taxon>
        <taxon>Alphaproteobacteria</taxon>
        <taxon>Rhodobacterales</taxon>
        <taxon>Paracoccaceae</taxon>
        <taxon>Aliigemmobacter</taxon>
    </lineage>
</organism>
<dbReference type="InterPro" id="IPR049625">
    <property type="entry name" value="Glyco_transf_61_cat"/>
</dbReference>
<evidence type="ECO:0000313" key="3">
    <source>
        <dbReference type="Proteomes" id="UP000309450"/>
    </source>
</evidence>
<evidence type="ECO:0000313" key="2">
    <source>
        <dbReference type="EMBL" id="THD83134.1"/>
    </source>
</evidence>
<reference evidence="2 3" key="1">
    <citation type="submission" date="2019-04" db="EMBL/GenBank/DDBJ databases">
        <title>Draft genome sequence of Gemmobacter aestuarii sp. nov.</title>
        <authorList>
            <person name="Hameed A."/>
            <person name="Lin S.-Y."/>
            <person name="Shahina M."/>
            <person name="Lai W.-A."/>
            <person name="Young C.-C."/>
        </authorList>
    </citation>
    <scope>NUCLEOTIDE SEQUENCE [LARGE SCALE GENOMIC DNA]</scope>
    <source>
        <strain evidence="2 3">CC-PW-75</strain>
    </source>
</reference>
<keyword evidence="3" id="KW-1185">Reference proteome</keyword>
<dbReference type="GO" id="GO:0016757">
    <property type="term" value="F:glycosyltransferase activity"/>
    <property type="evidence" value="ECO:0007669"/>
    <property type="project" value="InterPro"/>
</dbReference>
<protein>
    <submittedName>
        <fullName evidence="2">Glycosyltransferase family 61 protein</fullName>
    </submittedName>
</protein>
<dbReference type="Proteomes" id="UP000309450">
    <property type="component" value="Unassembled WGS sequence"/>
</dbReference>
<evidence type="ECO:0000259" key="1">
    <source>
        <dbReference type="Pfam" id="PF04577"/>
    </source>
</evidence>
<feature type="domain" description="Glycosyltransferase 61 catalytic" evidence="1">
    <location>
        <begin position="106"/>
        <end position="281"/>
    </location>
</feature>
<dbReference type="AlphaFoldDB" id="A0A4S3MLN0"/>
<dbReference type="OrthoDB" id="288504at2"/>
<dbReference type="EMBL" id="SSND01000003">
    <property type="protein sequence ID" value="THD83134.1"/>
    <property type="molecule type" value="Genomic_DNA"/>
</dbReference>
<name>A0A4S3MLN0_9RHOB</name>
<proteinExistence type="predicted"/>
<dbReference type="RefSeq" id="WP_136395162.1">
    <property type="nucleotide sequence ID" value="NZ_SSND01000003.1"/>
</dbReference>